<keyword evidence="2" id="KW-0121">Carboxypeptidase</keyword>
<dbReference type="SUPFAM" id="SSF53474">
    <property type="entry name" value="alpha/beta-Hydrolases"/>
    <property type="match status" value="1"/>
</dbReference>
<name>A0A2A6B6H0_PRIPA</name>
<evidence type="ECO:0000313" key="4">
    <source>
        <dbReference type="EnsemblMetazoa" id="PPA04580.1"/>
    </source>
</evidence>
<sequence>MFRSASESTTEDDEMEIDGDYTIPGASKEPSFPLYSGCYIDARVNGGRSDQLRSTAVTASYLAEQPAIEWHMSSGNVSSAYEVDSDTIPLYKDILALVQGDFRIIFYTGDMDLVCPPLQVAFGARRVADDNGMRDIKAPVWTYLGDYGGARTSYINLPGAPLEPSFPMYSGFLDASDNDTEHKLFYVLCEAIHADPATAPLLIWLNGGPGSSSLFGLLMIHGPFLLNAEGQLRYNDFSWNQYAIVLYLETPTGVGFSHSNDGNIAYNDVFTARINAKALQDFMTRVHPRYSNRDFYITGESYAGVYNPYFAREVLAHVKSGEFTNPNLKGIVMGNALMDNISGGVASALQLYSLGMIPEKYGKELFDFWENITEGNKIVEPSDELNRQIYDVTRFIGGMAVYDLPLQCNEPKNDSVWHVAKPAPNPECDPATVIAAYLRRDDVQYHLNSDTVPLYKDILDLAPGDFRILFYTGDMDLVCPPLHVAYGAKRIAEANGMKQSNENHWTYLGDYGGAQTSYYTTDGRRFTIDVITVRGASHMVPQKQPDRAFQMINNFIIPREPFNYSSPIPRRTSA</sequence>
<dbReference type="PROSITE" id="PS00131">
    <property type="entry name" value="CARBOXYPEPT_SER_SER"/>
    <property type="match status" value="1"/>
</dbReference>
<comment type="similarity">
    <text evidence="1 2">Belongs to the peptidase S10 family.</text>
</comment>
<dbReference type="InterPro" id="IPR029058">
    <property type="entry name" value="AB_hydrolase_fold"/>
</dbReference>
<dbReference type="PANTHER" id="PTHR11802:SF418">
    <property type="entry name" value="SERINE CARBOXYPEPTIDASE CTSA-1.1"/>
    <property type="match status" value="1"/>
</dbReference>
<dbReference type="PROSITE" id="PS00560">
    <property type="entry name" value="CARBOXYPEPT_SER_HIS"/>
    <property type="match status" value="1"/>
</dbReference>
<dbReference type="Proteomes" id="UP000005239">
    <property type="component" value="Unassembled WGS sequence"/>
</dbReference>
<dbReference type="Pfam" id="PF00450">
    <property type="entry name" value="Peptidase_S10"/>
    <property type="match status" value="1"/>
</dbReference>
<organism evidence="4 5">
    <name type="scientific">Pristionchus pacificus</name>
    <name type="common">Parasitic nematode worm</name>
    <dbReference type="NCBI Taxonomy" id="54126"/>
    <lineage>
        <taxon>Eukaryota</taxon>
        <taxon>Metazoa</taxon>
        <taxon>Ecdysozoa</taxon>
        <taxon>Nematoda</taxon>
        <taxon>Chromadorea</taxon>
        <taxon>Rhabditida</taxon>
        <taxon>Rhabditina</taxon>
        <taxon>Diplogasteromorpha</taxon>
        <taxon>Diplogasteroidea</taxon>
        <taxon>Neodiplogasteridae</taxon>
        <taxon>Pristionchus</taxon>
    </lineage>
</organism>
<dbReference type="InterPro" id="IPR001563">
    <property type="entry name" value="Peptidase_S10"/>
</dbReference>
<proteinExistence type="inferred from homology"/>
<keyword evidence="5" id="KW-1185">Reference proteome</keyword>
<dbReference type="InterPro" id="IPR033124">
    <property type="entry name" value="Ser_caboxypep_his_AS"/>
</dbReference>
<reference evidence="5" key="1">
    <citation type="journal article" date="2008" name="Nat. Genet.">
        <title>The Pristionchus pacificus genome provides a unique perspective on nematode lifestyle and parasitism.</title>
        <authorList>
            <person name="Dieterich C."/>
            <person name="Clifton S.W."/>
            <person name="Schuster L.N."/>
            <person name="Chinwalla A."/>
            <person name="Delehaunty K."/>
            <person name="Dinkelacker I."/>
            <person name="Fulton L."/>
            <person name="Fulton R."/>
            <person name="Godfrey J."/>
            <person name="Minx P."/>
            <person name="Mitreva M."/>
            <person name="Roeseler W."/>
            <person name="Tian H."/>
            <person name="Witte H."/>
            <person name="Yang S.P."/>
            <person name="Wilson R.K."/>
            <person name="Sommer R.J."/>
        </authorList>
    </citation>
    <scope>NUCLEOTIDE SEQUENCE [LARGE SCALE GENOMIC DNA]</scope>
    <source>
        <strain evidence="5">PS312</strain>
    </source>
</reference>
<evidence type="ECO:0000313" key="5">
    <source>
        <dbReference type="Proteomes" id="UP000005239"/>
    </source>
</evidence>
<accession>A0A2A6B6H0</accession>
<dbReference type="AlphaFoldDB" id="A0A2A6B6H0"/>
<protein>
    <recommendedName>
        <fullName evidence="2">Carboxypeptidase</fullName>
        <ecNumber evidence="2">3.4.16.-</ecNumber>
    </recommendedName>
</protein>
<dbReference type="InterPro" id="IPR018202">
    <property type="entry name" value="Ser_caboxypep_ser_AS"/>
</dbReference>
<dbReference type="PANTHER" id="PTHR11802">
    <property type="entry name" value="SERINE PROTEASE FAMILY S10 SERINE CARBOXYPEPTIDASE"/>
    <property type="match status" value="1"/>
</dbReference>
<evidence type="ECO:0000256" key="3">
    <source>
        <dbReference type="SAM" id="MobiDB-lite"/>
    </source>
</evidence>
<evidence type="ECO:0000256" key="1">
    <source>
        <dbReference type="ARBA" id="ARBA00009431"/>
    </source>
</evidence>
<dbReference type="EC" id="3.4.16.-" evidence="2"/>
<dbReference type="EnsemblMetazoa" id="PPA04580.1">
    <property type="protein sequence ID" value="PPA04580.1"/>
    <property type="gene ID" value="WBGene00094134"/>
</dbReference>
<dbReference type="OrthoDB" id="443318at2759"/>
<accession>A0A8R1Y648</accession>
<keyword evidence="2" id="KW-0645">Protease</keyword>
<keyword evidence="2" id="KW-0378">Hydrolase</keyword>
<dbReference type="GO" id="GO:0004185">
    <property type="term" value="F:serine-type carboxypeptidase activity"/>
    <property type="evidence" value="ECO:0000318"/>
    <property type="project" value="GO_Central"/>
</dbReference>
<dbReference type="GO" id="GO:0006508">
    <property type="term" value="P:proteolysis"/>
    <property type="evidence" value="ECO:0007669"/>
    <property type="project" value="UniProtKB-KW"/>
</dbReference>
<evidence type="ECO:0000256" key="2">
    <source>
        <dbReference type="RuleBase" id="RU361156"/>
    </source>
</evidence>
<feature type="region of interest" description="Disordered" evidence="3">
    <location>
        <begin position="1"/>
        <end position="25"/>
    </location>
</feature>
<dbReference type="PRINTS" id="PR00724">
    <property type="entry name" value="CRBOXYPTASEC"/>
</dbReference>
<reference evidence="4" key="2">
    <citation type="submission" date="2022-06" db="UniProtKB">
        <authorList>
            <consortium name="EnsemblMetazoa"/>
        </authorList>
    </citation>
    <scope>IDENTIFICATION</scope>
    <source>
        <strain evidence="4">PS312</strain>
    </source>
</reference>
<feature type="compositionally biased region" description="Acidic residues" evidence="3">
    <location>
        <begin position="9"/>
        <end position="19"/>
    </location>
</feature>
<dbReference type="Gene3D" id="3.40.50.1820">
    <property type="entry name" value="alpha/beta hydrolase"/>
    <property type="match status" value="1"/>
</dbReference>
<gene>
    <name evidence="4" type="primary">WBGene00094134</name>
</gene>